<dbReference type="InParanoid" id="G0P2G7"/>
<proteinExistence type="predicted"/>
<reference evidence="2" key="1">
    <citation type="submission" date="2011-07" db="EMBL/GenBank/DDBJ databases">
        <authorList>
            <consortium name="Caenorhabditis brenneri Sequencing and Analysis Consortium"/>
            <person name="Wilson R.K."/>
        </authorList>
    </citation>
    <scope>NUCLEOTIDE SEQUENCE [LARGE SCALE GENOMIC DNA]</scope>
    <source>
        <strain evidence="2">PB2801</strain>
    </source>
</reference>
<accession>G0P2G7</accession>
<name>G0P2G7_CAEBE</name>
<keyword evidence="2" id="KW-1185">Reference proteome</keyword>
<dbReference type="HOGENOM" id="CLU_2943884_0_0_1"/>
<dbReference type="Proteomes" id="UP000008068">
    <property type="component" value="Unassembled WGS sequence"/>
</dbReference>
<protein>
    <submittedName>
        <fullName evidence="1">Uncharacterized protein</fullName>
    </submittedName>
</protein>
<evidence type="ECO:0000313" key="1">
    <source>
        <dbReference type="EMBL" id="EGT43266.1"/>
    </source>
</evidence>
<evidence type="ECO:0000313" key="2">
    <source>
        <dbReference type="Proteomes" id="UP000008068"/>
    </source>
</evidence>
<organism evidence="2">
    <name type="scientific">Caenorhabditis brenneri</name>
    <name type="common">Nematode worm</name>
    <dbReference type="NCBI Taxonomy" id="135651"/>
    <lineage>
        <taxon>Eukaryota</taxon>
        <taxon>Metazoa</taxon>
        <taxon>Ecdysozoa</taxon>
        <taxon>Nematoda</taxon>
        <taxon>Chromadorea</taxon>
        <taxon>Rhabditida</taxon>
        <taxon>Rhabditina</taxon>
        <taxon>Rhabditomorpha</taxon>
        <taxon>Rhabditoidea</taxon>
        <taxon>Rhabditidae</taxon>
        <taxon>Peloderinae</taxon>
        <taxon>Caenorhabditis</taxon>
    </lineage>
</organism>
<dbReference type="EMBL" id="GL380026">
    <property type="protein sequence ID" value="EGT43266.1"/>
    <property type="molecule type" value="Genomic_DNA"/>
</dbReference>
<dbReference type="AlphaFoldDB" id="G0P2G7"/>
<dbReference type="OrthoDB" id="5804191at2759"/>
<sequence>MDPISTLDDGFLVQLWYSIADQGYKKKFNPDDVLEVLTDLDVDFEQPLDYEEVDGYFIVE</sequence>
<gene>
    <name evidence="1" type="ORF">CAEBREN_24710</name>
</gene>